<dbReference type="AlphaFoldDB" id="A0A3M7R517"/>
<organism evidence="1 2">
    <name type="scientific">Brachionus plicatilis</name>
    <name type="common">Marine rotifer</name>
    <name type="synonym">Brachionus muelleri</name>
    <dbReference type="NCBI Taxonomy" id="10195"/>
    <lineage>
        <taxon>Eukaryota</taxon>
        <taxon>Metazoa</taxon>
        <taxon>Spiralia</taxon>
        <taxon>Gnathifera</taxon>
        <taxon>Rotifera</taxon>
        <taxon>Eurotatoria</taxon>
        <taxon>Monogononta</taxon>
        <taxon>Pseudotrocha</taxon>
        <taxon>Ploima</taxon>
        <taxon>Brachionidae</taxon>
        <taxon>Brachionus</taxon>
    </lineage>
</organism>
<dbReference type="Proteomes" id="UP000276133">
    <property type="component" value="Unassembled WGS sequence"/>
</dbReference>
<accession>A0A3M7R517</accession>
<protein>
    <submittedName>
        <fullName evidence="1">Uncharacterized protein</fullName>
    </submittedName>
</protein>
<proteinExistence type="predicted"/>
<name>A0A3M7R517_BRAPC</name>
<evidence type="ECO:0000313" key="1">
    <source>
        <dbReference type="EMBL" id="RNA18646.1"/>
    </source>
</evidence>
<reference evidence="1 2" key="1">
    <citation type="journal article" date="2018" name="Sci. Rep.">
        <title>Genomic signatures of local adaptation to the degree of environmental predictability in rotifers.</title>
        <authorList>
            <person name="Franch-Gras L."/>
            <person name="Hahn C."/>
            <person name="Garcia-Roger E.M."/>
            <person name="Carmona M.J."/>
            <person name="Serra M."/>
            <person name="Gomez A."/>
        </authorList>
    </citation>
    <scope>NUCLEOTIDE SEQUENCE [LARGE SCALE GENOMIC DNA]</scope>
    <source>
        <strain evidence="1">HYR1</strain>
    </source>
</reference>
<comment type="caution">
    <text evidence="1">The sequence shown here is derived from an EMBL/GenBank/DDBJ whole genome shotgun (WGS) entry which is preliminary data.</text>
</comment>
<dbReference type="EMBL" id="REGN01004194">
    <property type="protein sequence ID" value="RNA18646.1"/>
    <property type="molecule type" value="Genomic_DNA"/>
</dbReference>
<gene>
    <name evidence="1" type="ORF">BpHYR1_010257</name>
</gene>
<keyword evidence="2" id="KW-1185">Reference proteome</keyword>
<sequence length="62" mass="7107">MASISNDDKKGLLIKNIRKNTATNIVAPFLPKIIFLMYKCCNLDIRCNFECCTILHLQANLY</sequence>
<evidence type="ECO:0000313" key="2">
    <source>
        <dbReference type="Proteomes" id="UP000276133"/>
    </source>
</evidence>